<dbReference type="EMBL" id="FRCP01000015">
    <property type="protein sequence ID" value="SHM71285.1"/>
    <property type="molecule type" value="Genomic_DNA"/>
</dbReference>
<accession>A0A1M7L0F0</accession>
<name>A0A1M7L0F0_9FIRM</name>
<gene>
    <name evidence="1" type="ORF">SAMN02746066_02988</name>
</gene>
<sequence length="72" mass="8070">MWAELPEGLSSAKLFQMALQENVAFVPGNPFYTKEGDVRTLRLNYTNSDATMIEEGIKRLGKVITTYKGSIE</sequence>
<protein>
    <submittedName>
        <fullName evidence="1">2-aminoadipate transaminase</fullName>
    </submittedName>
</protein>
<dbReference type="InterPro" id="IPR015424">
    <property type="entry name" value="PyrdxlP-dep_Trfase"/>
</dbReference>
<evidence type="ECO:0000313" key="1">
    <source>
        <dbReference type="EMBL" id="SHM71285.1"/>
    </source>
</evidence>
<dbReference type="SUPFAM" id="SSF53383">
    <property type="entry name" value="PLP-dependent transferases"/>
    <property type="match status" value="1"/>
</dbReference>
<dbReference type="Gene3D" id="3.90.1150.10">
    <property type="entry name" value="Aspartate Aminotransferase, domain 1"/>
    <property type="match status" value="1"/>
</dbReference>
<dbReference type="InterPro" id="IPR015422">
    <property type="entry name" value="PyrdxlP-dep_Trfase_small"/>
</dbReference>
<organism evidence="1 2">
    <name type="scientific">Anaerosporobacter mobilis DSM 15930</name>
    <dbReference type="NCBI Taxonomy" id="1120996"/>
    <lineage>
        <taxon>Bacteria</taxon>
        <taxon>Bacillati</taxon>
        <taxon>Bacillota</taxon>
        <taxon>Clostridia</taxon>
        <taxon>Lachnospirales</taxon>
        <taxon>Lachnospiraceae</taxon>
        <taxon>Anaerosporobacter</taxon>
    </lineage>
</organism>
<dbReference type="Proteomes" id="UP000184038">
    <property type="component" value="Unassembled WGS sequence"/>
</dbReference>
<dbReference type="AlphaFoldDB" id="A0A1M7L0F0"/>
<reference evidence="1 2" key="1">
    <citation type="submission" date="2016-11" db="EMBL/GenBank/DDBJ databases">
        <authorList>
            <person name="Jaros S."/>
            <person name="Januszkiewicz K."/>
            <person name="Wedrychowicz H."/>
        </authorList>
    </citation>
    <scope>NUCLEOTIDE SEQUENCE [LARGE SCALE GENOMIC DNA]</scope>
    <source>
        <strain evidence="1 2">DSM 15930</strain>
    </source>
</reference>
<keyword evidence="2" id="KW-1185">Reference proteome</keyword>
<dbReference type="STRING" id="1120996.SAMN02746066_02988"/>
<proteinExistence type="predicted"/>
<evidence type="ECO:0000313" key="2">
    <source>
        <dbReference type="Proteomes" id="UP000184038"/>
    </source>
</evidence>